<organism evidence="2">
    <name type="scientific">Tanacetum cinerariifolium</name>
    <name type="common">Dalmatian daisy</name>
    <name type="synonym">Chrysanthemum cinerariifolium</name>
    <dbReference type="NCBI Taxonomy" id="118510"/>
    <lineage>
        <taxon>Eukaryota</taxon>
        <taxon>Viridiplantae</taxon>
        <taxon>Streptophyta</taxon>
        <taxon>Embryophyta</taxon>
        <taxon>Tracheophyta</taxon>
        <taxon>Spermatophyta</taxon>
        <taxon>Magnoliopsida</taxon>
        <taxon>eudicotyledons</taxon>
        <taxon>Gunneridae</taxon>
        <taxon>Pentapetalae</taxon>
        <taxon>asterids</taxon>
        <taxon>campanulids</taxon>
        <taxon>Asterales</taxon>
        <taxon>Asteraceae</taxon>
        <taxon>Asteroideae</taxon>
        <taxon>Anthemideae</taxon>
        <taxon>Anthemidinae</taxon>
        <taxon>Tanacetum</taxon>
    </lineage>
</organism>
<reference evidence="2" key="1">
    <citation type="journal article" date="2019" name="Sci. Rep.">
        <title>Draft genome of Tanacetum cinerariifolium, the natural source of mosquito coil.</title>
        <authorList>
            <person name="Yamashiro T."/>
            <person name="Shiraishi A."/>
            <person name="Satake H."/>
            <person name="Nakayama K."/>
        </authorList>
    </citation>
    <scope>NUCLEOTIDE SEQUENCE</scope>
</reference>
<gene>
    <name evidence="2" type="ORF">Tci_001749</name>
</gene>
<feature type="compositionally biased region" description="Basic and acidic residues" evidence="1">
    <location>
        <begin position="90"/>
        <end position="105"/>
    </location>
</feature>
<protein>
    <submittedName>
        <fullName evidence="2">Uncharacterized protein</fullName>
    </submittedName>
</protein>
<evidence type="ECO:0000313" key="2">
    <source>
        <dbReference type="EMBL" id="GEU29771.1"/>
    </source>
</evidence>
<dbReference type="AlphaFoldDB" id="A0A699GKA6"/>
<name>A0A699GKA6_TANCI</name>
<sequence length="105" mass="12467">MREYIASHRERVERFKKAMFKKKDEINGRMDKIFGLLKELTSSTTPEKVLVREEVRNPITKNINANSICRIEKKEVKEKNEEVETPIRTTTKEPLEEKRKLIEPP</sequence>
<accession>A0A699GKA6</accession>
<feature type="region of interest" description="Disordered" evidence="1">
    <location>
        <begin position="79"/>
        <end position="105"/>
    </location>
</feature>
<dbReference type="EMBL" id="BKCJ010000098">
    <property type="protein sequence ID" value="GEU29771.1"/>
    <property type="molecule type" value="Genomic_DNA"/>
</dbReference>
<evidence type="ECO:0000256" key="1">
    <source>
        <dbReference type="SAM" id="MobiDB-lite"/>
    </source>
</evidence>
<proteinExistence type="predicted"/>
<comment type="caution">
    <text evidence="2">The sequence shown here is derived from an EMBL/GenBank/DDBJ whole genome shotgun (WGS) entry which is preliminary data.</text>
</comment>